<dbReference type="EMBL" id="CAADEY010000028">
    <property type="protein sequence ID" value="VFJ50177.1"/>
    <property type="molecule type" value="Genomic_DNA"/>
</dbReference>
<evidence type="ECO:0000313" key="2">
    <source>
        <dbReference type="EMBL" id="VFJ50177.1"/>
    </source>
</evidence>
<name>A0A450SCT2_9GAMM</name>
<protein>
    <recommendedName>
        <fullName evidence="3">DUF1640 domain-containing protein</fullName>
    </recommendedName>
</protein>
<keyword evidence="1" id="KW-0812">Transmembrane</keyword>
<organism evidence="2">
    <name type="scientific">Candidatus Kentrum sp. DK</name>
    <dbReference type="NCBI Taxonomy" id="2126562"/>
    <lineage>
        <taxon>Bacteria</taxon>
        <taxon>Pseudomonadati</taxon>
        <taxon>Pseudomonadota</taxon>
        <taxon>Gammaproteobacteria</taxon>
        <taxon>Candidatus Kentrum</taxon>
    </lineage>
</organism>
<dbReference type="AlphaFoldDB" id="A0A450SCT2"/>
<accession>A0A450SCT2</accession>
<evidence type="ECO:0008006" key="3">
    <source>
        <dbReference type="Google" id="ProtNLM"/>
    </source>
</evidence>
<gene>
    <name evidence="2" type="ORF">BECKDK2373C_GA0170839_102813</name>
</gene>
<feature type="transmembrane region" description="Helical" evidence="1">
    <location>
        <begin position="70"/>
        <end position="91"/>
    </location>
</feature>
<keyword evidence="1" id="KW-0472">Membrane</keyword>
<proteinExistence type="predicted"/>
<sequence>MTAIPFDTHRFVENLRAAGVPNEQAVAHKDALANAAFATGGDIGELRGEIEKLEIKMKAENDRLNTKIDIILIGLALVIGLLAIPQVGGLFQ</sequence>
<keyword evidence="1" id="KW-1133">Transmembrane helix</keyword>
<reference evidence="2" key="1">
    <citation type="submission" date="2019-02" db="EMBL/GenBank/DDBJ databases">
        <authorList>
            <person name="Gruber-Vodicka R. H."/>
            <person name="Seah K. B. B."/>
        </authorList>
    </citation>
    <scope>NUCLEOTIDE SEQUENCE</scope>
    <source>
        <strain evidence="2">BECK_DK161</strain>
    </source>
</reference>
<evidence type="ECO:0000256" key="1">
    <source>
        <dbReference type="SAM" id="Phobius"/>
    </source>
</evidence>